<proteinExistence type="predicted"/>
<reference evidence="1" key="2">
    <citation type="journal article" date="2022" name="New Phytol.">
        <title>Evolutionary transition to the ectomycorrhizal habit in the genomes of a hyperdiverse lineage of mushroom-forming fungi.</title>
        <authorList>
            <person name="Looney B."/>
            <person name="Miyauchi S."/>
            <person name="Morin E."/>
            <person name="Drula E."/>
            <person name="Courty P.E."/>
            <person name="Kohler A."/>
            <person name="Kuo A."/>
            <person name="LaButti K."/>
            <person name="Pangilinan J."/>
            <person name="Lipzen A."/>
            <person name="Riley R."/>
            <person name="Andreopoulos W."/>
            <person name="He G."/>
            <person name="Johnson J."/>
            <person name="Nolan M."/>
            <person name="Tritt A."/>
            <person name="Barry K.W."/>
            <person name="Grigoriev I.V."/>
            <person name="Nagy L.G."/>
            <person name="Hibbett D."/>
            <person name="Henrissat B."/>
            <person name="Matheny P.B."/>
            <person name="Labbe J."/>
            <person name="Martin F.M."/>
        </authorList>
    </citation>
    <scope>NUCLEOTIDE SEQUENCE</scope>
    <source>
        <strain evidence="1">FP105234-sp</strain>
    </source>
</reference>
<evidence type="ECO:0000313" key="1">
    <source>
        <dbReference type="EMBL" id="KAI0047331.1"/>
    </source>
</evidence>
<name>A0ACB8RU85_9AGAM</name>
<sequence length="55" mass="6265">MTIADWGLVDKSGDRAAEEEADGTQHRYALMCKCFEGGMDDPRFVELRRRRPACC</sequence>
<dbReference type="EMBL" id="MU275906">
    <property type="protein sequence ID" value="KAI0047331.1"/>
    <property type="molecule type" value="Genomic_DNA"/>
</dbReference>
<evidence type="ECO:0000313" key="2">
    <source>
        <dbReference type="Proteomes" id="UP000814033"/>
    </source>
</evidence>
<keyword evidence="2" id="KW-1185">Reference proteome</keyword>
<gene>
    <name evidence="1" type="ORF">FA95DRAFT_1559164</name>
</gene>
<dbReference type="Proteomes" id="UP000814033">
    <property type="component" value="Unassembled WGS sequence"/>
</dbReference>
<organism evidence="1 2">
    <name type="scientific">Auriscalpium vulgare</name>
    <dbReference type="NCBI Taxonomy" id="40419"/>
    <lineage>
        <taxon>Eukaryota</taxon>
        <taxon>Fungi</taxon>
        <taxon>Dikarya</taxon>
        <taxon>Basidiomycota</taxon>
        <taxon>Agaricomycotina</taxon>
        <taxon>Agaricomycetes</taxon>
        <taxon>Russulales</taxon>
        <taxon>Auriscalpiaceae</taxon>
        <taxon>Auriscalpium</taxon>
    </lineage>
</organism>
<accession>A0ACB8RU85</accession>
<comment type="caution">
    <text evidence="1">The sequence shown here is derived from an EMBL/GenBank/DDBJ whole genome shotgun (WGS) entry which is preliminary data.</text>
</comment>
<reference evidence="1" key="1">
    <citation type="submission" date="2021-02" db="EMBL/GenBank/DDBJ databases">
        <authorList>
            <consortium name="DOE Joint Genome Institute"/>
            <person name="Ahrendt S."/>
            <person name="Looney B.P."/>
            <person name="Miyauchi S."/>
            <person name="Morin E."/>
            <person name="Drula E."/>
            <person name="Courty P.E."/>
            <person name="Chicoki N."/>
            <person name="Fauchery L."/>
            <person name="Kohler A."/>
            <person name="Kuo A."/>
            <person name="Labutti K."/>
            <person name="Pangilinan J."/>
            <person name="Lipzen A."/>
            <person name="Riley R."/>
            <person name="Andreopoulos W."/>
            <person name="He G."/>
            <person name="Johnson J."/>
            <person name="Barry K.W."/>
            <person name="Grigoriev I.V."/>
            <person name="Nagy L."/>
            <person name="Hibbett D."/>
            <person name="Henrissat B."/>
            <person name="Matheny P.B."/>
            <person name="Labbe J."/>
            <person name="Martin F."/>
        </authorList>
    </citation>
    <scope>NUCLEOTIDE SEQUENCE</scope>
    <source>
        <strain evidence="1">FP105234-sp</strain>
    </source>
</reference>
<protein>
    <submittedName>
        <fullName evidence="1">Uncharacterized protein</fullName>
    </submittedName>
</protein>